<comment type="caution">
    <text evidence="1">The sequence shown here is derived from an EMBL/GenBank/DDBJ whole genome shotgun (WGS) entry which is preliminary data.</text>
</comment>
<proteinExistence type="predicted"/>
<dbReference type="EMBL" id="JAJVDC020000002">
    <property type="protein sequence ID" value="KAL1637755.1"/>
    <property type="molecule type" value="Genomic_DNA"/>
</dbReference>
<organism evidence="1 2">
    <name type="scientific">Neofusicoccum ribis</name>
    <dbReference type="NCBI Taxonomy" id="45134"/>
    <lineage>
        <taxon>Eukaryota</taxon>
        <taxon>Fungi</taxon>
        <taxon>Dikarya</taxon>
        <taxon>Ascomycota</taxon>
        <taxon>Pezizomycotina</taxon>
        <taxon>Dothideomycetes</taxon>
        <taxon>Dothideomycetes incertae sedis</taxon>
        <taxon>Botryosphaeriales</taxon>
        <taxon>Botryosphaeriaceae</taxon>
        <taxon>Neofusicoccum</taxon>
    </lineage>
</organism>
<reference evidence="1 2" key="1">
    <citation type="submission" date="2024-02" db="EMBL/GenBank/DDBJ databases">
        <title>De novo assembly and annotation of 12 fungi associated with fruit tree decline syndrome in Ontario, Canada.</title>
        <authorList>
            <person name="Sulman M."/>
            <person name="Ellouze W."/>
            <person name="Ilyukhin E."/>
        </authorList>
    </citation>
    <scope>NUCLEOTIDE SEQUENCE [LARGE SCALE GENOMIC DNA]</scope>
    <source>
        <strain evidence="1 2">M1-105</strain>
    </source>
</reference>
<protein>
    <submittedName>
        <fullName evidence="1">Uncharacterized protein</fullName>
    </submittedName>
</protein>
<evidence type="ECO:0000313" key="1">
    <source>
        <dbReference type="EMBL" id="KAL1637755.1"/>
    </source>
</evidence>
<gene>
    <name evidence="1" type="ORF">SLS56_000310</name>
</gene>
<keyword evidence="2" id="KW-1185">Reference proteome</keyword>
<name>A0ABR3TE35_9PEZI</name>
<sequence length="212" mass="23464">MPPAGLAGPTCLAVNGIQCGPKLARLCISIFHDAVVKNVKKADWALSYPHLVHPELVDAWICAVPRLPPGIATVLLDVTPAPGWMQEERPYQLKALVLDRRVARCFMNAHVDDISRLIERIHEHYAGKITVNLTGKLSHKSDQFVAEVVNECLQKDIFVQYVGEYLRADQGSSIQIQHIVHDLAPKKLSPEACSSEEDSLVKQSHQALPKSL</sequence>
<dbReference type="Proteomes" id="UP001521116">
    <property type="component" value="Unassembled WGS sequence"/>
</dbReference>
<accession>A0ABR3TE35</accession>
<evidence type="ECO:0000313" key="2">
    <source>
        <dbReference type="Proteomes" id="UP001521116"/>
    </source>
</evidence>